<dbReference type="Proteomes" id="UP000299794">
    <property type="component" value="Unassembled WGS sequence"/>
</dbReference>
<dbReference type="EMBL" id="BJCD01000029">
    <property type="protein sequence ID" value="GDZ92735.1"/>
    <property type="molecule type" value="Genomic_DNA"/>
</dbReference>
<protein>
    <submittedName>
        <fullName evidence="1">Uncharacterized protein</fullName>
    </submittedName>
</protein>
<dbReference type="AlphaFoldDB" id="A0A4P5ZS39"/>
<comment type="caution">
    <text evidence="1">The sequence shown here is derived from an EMBL/GenBank/DDBJ whole genome shotgun (WGS) entry which is preliminary data.</text>
</comment>
<proteinExistence type="predicted"/>
<accession>A0A4P5ZS39</accession>
<organism evidence="1 2">
    <name type="scientific">Planktothrix agardhii CCAP 1459/11A</name>
    <dbReference type="NCBI Taxonomy" id="282420"/>
    <lineage>
        <taxon>Bacteria</taxon>
        <taxon>Bacillati</taxon>
        <taxon>Cyanobacteriota</taxon>
        <taxon>Cyanophyceae</taxon>
        <taxon>Oscillatoriophycideae</taxon>
        <taxon>Oscillatoriales</taxon>
        <taxon>Microcoleaceae</taxon>
        <taxon>Planktothrix</taxon>
    </lineage>
</organism>
<reference evidence="2" key="1">
    <citation type="submission" date="2019-02" db="EMBL/GenBank/DDBJ databases">
        <title>Draft genome sequence of Planktothrix agardhii NIES-905.</title>
        <authorList>
            <person name="Yamaguchi H."/>
            <person name="Suzuki S."/>
            <person name="Kawachi M."/>
        </authorList>
    </citation>
    <scope>NUCLEOTIDE SEQUENCE [LARGE SCALE GENOMIC DNA]</scope>
    <source>
        <strain evidence="2">CCAP 1459/11A</strain>
    </source>
</reference>
<sequence>MNPHKVILTGQIENQYYSQSCSDIFKFLDYSNNGVNGIGHRLPLLRVALLRTITCWDKITIKQIHRGLCLNESGKKSIAGYLGRFNQEKIIQKNRTTEQWSLTENAEFISELWFYKNRPLQAFPPEGYQAMKERAKRIAAGKKTS</sequence>
<gene>
    <name evidence="1" type="ORF">PA905_04320</name>
</gene>
<dbReference type="RefSeq" id="WP_026787729.1">
    <property type="nucleotide sequence ID" value="NZ_BJCD01000029.1"/>
</dbReference>
<name>A0A4P5ZS39_PLAAG</name>
<evidence type="ECO:0000313" key="2">
    <source>
        <dbReference type="Proteomes" id="UP000299794"/>
    </source>
</evidence>
<evidence type="ECO:0000313" key="1">
    <source>
        <dbReference type="EMBL" id="GDZ92735.1"/>
    </source>
</evidence>